<evidence type="ECO:0000256" key="1">
    <source>
        <dbReference type="SAM" id="SignalP"/>
    </source>
</evidence>
<dbReference type="OrthoDB" id="839202at2"/>
<comment type="caution">
    <text evidence="2">The sequence shown here is derived from an EMBL/GenBank/DDBJ whole genome shotgun (WGS) entry which is preliminary data.</text>
</comment>
<dbReference type="PATRIC" id="fig|318683.6.peg.3038"/>
<dbReference type="STRING" id="318683.A0U94_00715"/>
<feature type="signal peptide" evidence="1">
    <location>
        <begin position="1"/>
        <end position="23"/>
    </location>
</feature>
<evidence type="ECO:0000313" key="3">
    <source>
        <dbReference type="Proteomes" id="UP000075636"/>
    </source>
</evidence>
<dbReference type="SUPFAM" id="SSF101898">
    <property type="entry name" value="NHL repeat"/>
    <property type="match status" value="1"/>
</dbReference>
<gene>
    <name evidence="2" type="ORF">AD945_12885</name>
</gene>
<dbReference type="AlphaFoldDB" id="A0A149TGU2"/>
<dbReference type="RefSeq" id="WP_062109335.1">
    <property type="nucleotide sequence ID" value="NZ_LHZR01000111.1"/>
</dbReference>
<reference evidence="2 3" key="1">
    <citation type="submission" date="2015-06" db="EMBL/GenBank/DDBJ databases">
        <title>Improved classification and identification of acetic acid bacteria using matrix-assisted laser desorption/ionization time-of-flight mass spectrometry; Gluconobacter nephelii and Gluconobacter uchimurae are later heterotypic synonyms of Gluconobacter japonicus and Gluconobacter oxydans, respectively.</title>
        <authorList>
            <person name="Li L."/>
            <person name="Cleenwerck I."/>
            <person name="De Vuyst L."/>
            <person name="Vandamme P."/>
        </authorList>
    </citation>
    <scope>NUCLEOTIDE SEQUENCE [LARGE SCALE GENOMIC DNA]</scope>
    <source>
        <strain evidence="2 3">LMG 1768</strain>
    </source>
</reference>
<dbReference type="EMBL" id="LHZR01000111">
    <property type="protein sequence ID" value="KXV46960.1"/>
    <property type="molecule type" value="Genomic_DNA"/>
</dbReference>
<keyword evidence="1" id="KW-0732">Signal</keyword>
<evidence type="ECO:0008006" key="4">
    <source>
        <dbReference type="Google" id="ProtNLM"/>
    </source>
</evidence>
<organism evidence="2 3">
    <name type="scientific">Gluconobacter albidus</name>
    <dbReference type="NCBI Taxonomy" id="318683"/>
    <lineage>
        <taxon>Bacteria</taxon>
        <taxon>Pseudomonadati</taxon>
        <taxon>Pseudomonadota</taxon>
        <taxon>Alphaproteobacteria</taxon>
        <taxon>Acetobacterales</taxon>
        <taxon>Acetobacteraceae</taxon>
        <taxon>Gluconobacter</taxon>
    </lineage>
</organism>
<sequence length="273" mass="30491">MKTLVLSFFALLLTASVSAPALAQEEAPMLGAAKILRTVPAREATQGVANDPRFLYAIENSTIGKYDRRTGQRVGLWSGDRRVFIHINSCETQGTELVCAMSNYPNVPMWSSVEWFDTKTMRHLRSHSFGPGRGSLTWIDWHDGSWWACFANYDGDGGEAPRDHRSTLLVRMDPHFVTQEQWLFPEDVLNSFGHHSASGGHWGQDGRLYVTGHDAPSLYVLALPAAGGRLLHVGTYDLPTRGQAFDWDVISSHHLWTIDRQKMTLVESSLPTP</sequence>
<proteinExistence type="predicted"/>
<protein>
    <recommendedName>
        <fullName evidence="4">Cycloisomerase</fullName>
    </recommendedName>
</protein>
<evidence type="ECO:0000313" key="2">
    <source>
        <dbReference type="EMBL" id="KXV46960.1"/>
    </source>
</evidence>
<feature type="chain" id="PRO_5007555661" description="Cycloisomerase" evidence="1">
    <location>
        <begin position="24"/>
        <end position="273"/>
    </location>
</feature>
<dbReference type="Proteomes" id="UP000075636">
    <property type="component" value="Unassembled WGS sequence"/>
</dbReference>
<accession>A0A149TGU2</accession>
<name>A0A149TGU2_9PROT</name>